<dbReference type="STRING" id="1385514.N782_00485"/>
<proteinExistence type="predicted"/>
<keyword evidence="2" id="KW-1185">Reference proteome</keyword>
<gene>
    <name evidence="1" type="ORF">N782_00485</name>
</gene>
<dbReference type="Proteomes" id="UP000030147">
    <property type="component" value="Unassembled WGS sequence"/>
</dbReference>
<evidence type="ECO:0000313" key="1">
    <source>
        <dbReference type="EMBL" id="KGP74683.1"/>
    </source>
</evidence>
<name>A0A0A2TJR5_9BACI</name>
<dbReference type="RefSeq" id="WP_036815133.1">
    <property type="nucleotide sequence ID" value="NZ_AVBF01000001.1"/>
</dbReference>
<evidence type="ECO:0008006" key="3">
    <source>
        <dbReference type="Google" id="ProtNLM"/>
    </source>
</evidence>
<evidence type="ECO:0000313" key="2">
    <source>
        <dbReference type="Proteomes" id="UP000030147"/>
    </source>
</evidence>
<accession>A0A0A2TJR5</accession>
<dbReference type="EMBL" id="AVBF01000001">
    <property type="protein sequence ID" value="KGP74683.1"/>
    <property type="molecule type" value="Genomic_DNA"/>
</dbReference>
<dbReference type="PROSITE" id="PS51257">
    <property type="entry name" value="PROKAR_LIPOPROTEIN"/>
    <property type="match status" value="1"/>
</dbReference>
<comment type="caution">
    <text evidence="1">The sequence shown here is derived from an EMBL/GenBank/DDBJ whole genome shotgun (WGS) entry which is preliminary data.</text>
</comment>
<protein>
    <recommendedName>
        <fullName evidence="3">Lipoprotein</fullName>
    </recommendedName>
</protein>
<organism evidence="1 2">
    <name type="scientific">Pontibacillus yanchengensis Y32</name>
    <dbReference type="NCBI Taxonomy" id="1385514"/>
    <lineage>
        <taxon>Bacteria</taxon>
        <taxon>Bacillati</taxon>
        <taxon>Bacillota</taxon>
        <taxon>Bacilli</taxon>
        <taxon>Bacillales</taxon>
        <taxon>Bacillaceae</taxon>
        <taxon>Pontibacillus</taxon>
    </lineage>
</organism>
<dbReference type="AlphaFoldDB" id="A0A0A2TJR5"/>
<reference evidence="1 2" key="1">
    <citation type="journal article" date="2015" name="Stand. Genomic Sci.">
        <title>High quality draft genome sequence of the moderately halophilic bacterium Pontibacillus yanchengensis Y32(T) and comparison among Pontibacillus genomes.</title>
        <authorList>
            <person name="Huang J."/>
            <person name="Qiao Z.X."/>
            <person name="Tang J.W."/>
            <person name="Wang G."/>
        </authorList>
    </citation>
    <scope>NUCLEOTIDE SEQUENCE [LARGE SCALE GENOMIC DNA]</scope>
    <source>
        <strain evidence="1 2">Y32</strain>
    </source>
</reference>
<sequence length="195" mass="21887">MKKVIPLLLLIFIAACDESTPKESKITIEPTELTDEEKNLLPHTGLKKNSIHFFGVSGNLTPEEQLVMKIIKYKNGNRSKDNGSAMIQDEFLSNWARTSISYKTNSDTIEFSFGSDKGRFTLPYNIPEKISHMFPSLLQESQTLTTGDSIYLGYWRGTTDNRIEVTGGTPTSIPDEVKESDLAFVFEVEVVPKES</sequence>
<dbReference type="eggNOG" id="ENOG502ZN4D">
    <property type="taxonomic scope" value="Bacteria"/>
</dbReference>